<feature type="domain" description="Fe-containing alcohol dehydrogenase-like C-terminal" evidence="5">
    <location>
        <begin position="199"/>
        <end position="392"/>
    </location>
</feature>
<keyword evidence="7" id="KW-1185">Reference proteome</keyword>
<dbReference type="PANTHER" id="PTHR11496:SF102">
    <property type="entry name" value="ALCOHOL DEHYDROGENASE 4"/>
    <property type="match status" value="1"/>
</dbReference>
<dbReference type="SUPFAM" id="SSF56796">
    <property type="entry name" value="Dehydroquinate synthase-like"/>
    <property type="match status" value="1"/>
</dbReference>
<dbReference type="PROSITE" id="PS00060">
    <property type="entry name" value="ADH_IRON_2"/>
    <property type="match status" value="1"/>
</dbReference>
<dbReference type="EMBL" id="LNQN01000005">
    <property type="protein sequence ID" value="KSU82036.1"/>
    <property type="molecule type" value="Genomic_DNA"/>
</dbReference>
<dbReference type="Gene3D" id="3.40.50.1970">
    <property type="match status" value="1"/>
</dbReference>
<dbReference type="GO" id="GO:0046872">
    <property type="term" value="F:metal ion binding"/>
    <property type="evidence" value="ECO:0007669"/>
    <property type="project" value="InterPro"/>
</dbReference>
<dbReference type="FunFam" id="1.20.1090.10:FF:000001">
    <property type="entry name" value="Aldehyde-alcohol dehydrogenase"/>
    <property type="match status" value="1"/>
</dbReference>
<accession>A0A0V8J527</accession>
<dbReference type="GO" id="GO:0004022">
    <property type="term" value="F:alcohol dehydrogenase (NAD+) activity"/>
    <property type="evidence" value="ECO:0007669"/>
    <property type="project" value="TreeGrafter"/>
</dbReference>
<protein>
    <submittedName>
        <fullName evidence="6">Alcohol dehydrogenase</fullName>
    </submittedName>
</protein>
<keyword evidence="2" id="KW-0560">Oxidoreductase</keyword>
<dbReference type="Gene3D" id="1.20.1090.10">
    <property type="entry name" value="Dehydroquinate synthase-like - alpha domain"/>
    <property type="match status" value="1"/>
</dbReference>
<dbReference type="AlphaFoldDB" id="A0A0V8J527"/>
<evidence type="ECO:0000256" key="3">
    <source>
        <dbReference type="ARBA" id="ARBA00023027"/>
    </source>
</evidence>
<dbReference type="PROSITE" id="PS00913">
    <property type="entry name" value="ADH_IRON_1"/>
    <property type="match status" value="1"/>
</dbReference>
<evidence type="ECO:0000313" key="7">
    <source>
        <dbReference type="Proteomes" id="UP000054099"/>
    </source>
</evidence>
<dbReference type="InterPro" id="IPR056798">
    <property type="entry name" value="ADH_Fe_C"/>
</dbReference>
<dbReference type="InterPro" id="IPR018211">
    <property type="entry name" value="ADH_Fe_CS"/>
</dbReference>
<dbReference type="Proteomes" id="UP000054099">
    <property type="component" value="Unassembled WGS sequence"/>
</dbReference>
<comment type="similarity">
    <text evidence="1">Belongs to the iron-containing alcohol dehydrogenase family.</text>
</comment>
<evidence type="ECO:0000256" key="2">
    <source>
        <dbReference type="ARBA" id="ARBA00023002"/>
    </source>
</evidence>
<evidence type="ECO:0000259" key="4">
    <source>
        <dbReference type="Pfam" id="PF00465"/>
    </source>
</evidence>
<evidence type="ECO:0000313" key="6">
    <source>
        <dbReference type="EMBL" id="KSU82036.1"/>
    </source>
</evidence>
<keyword evidence="3" id="KW-0520">NAD</keyword>
<proteinExistence type="inferred from homology"/>
<organism evidence="6 7">
    <name type="scientific">Fictibacillus enclensis</name>
    <dbReference type="NCBI Taxonomy" id="1017270"/>
    <lineage>
        <taxon>Bacteria</taxon>
        <taxon>Bacillati</taxon>
        <taxon>Bacillota</taxon>
        <taxon>Bacilli</taxon>
        <taxon>Bacillales</taxon>
        <taxon>Fictibacillaceae</taxon>
        <taxon>Fictibacillus</taxon>
    </lineage>
</organism>
<dbReference type="PANTHER" id="PTHR11496">
    <property type="entry name" value="ALCOHOL DEHYDROGENASE"/>
    <property type="match status" value="1"/>
</dbReference>
<name>A0A0V8J527_9BACL</name>
<dbReference type="InterPro" id="IPR039697">
    <property type="entry name" value="Alcohol_dehydrogenase_Fe"/>
</dbReference>
<dbReference type="Pfam" id="PF25137">
    <property type="entry name" value="ADH_Fe_C"/>
    <property type="match status" value="1"/>
</dbReference>
<dbReference type="OrthoDB" id="9815791at2"/>
<feature type="domain" description="Alcohol dehydrogenase iron-type/glycerol dehydrogenase GldA" evidence="4">
    <location>
        <begin position="19"/>
        <end position="188"/>
    </location>
</feature>
<gene>
    <name evidence="6" type="ORF">AS030_17310</name>
</gene>
<dbReference type="CDD" id="cd08551">
    <property type="entry name" value="Fe-ADH"/>
    <property type="match status" value="1"/>
</dbReference>
<reference evidence="6 7" key="1">
    <citation type="journal article" date="2014" name="Antonie Van Leeuwenhoek">
        <title>Fictibacillus enclensis sp. nov., isolated from marine sediment.</title>
        <authorList>
            <person name="Dastager S.G."/>
            <person name="Mawlankar R."/>
            <person name="Srinivasan K."/>
            <person name="Tang S.K."/>
            <person name="Lee J.C."/>
            <person name="Ramana V.V."/>
            <person name="Shouche Y.S."/>
        </authorList>
    </citation>
    <scope>NUCLEOTIDE SEQUENCE [LARGE SCALE GENOMIC DNA]</scope>
    <source>
        <strain evidence="6 7">NIO-1003</strain>
    </source>
</reference>
<sequence>MQSSSITQQSEQSYSFHLPTRIEFGFGKASILGGHLAAMGVKQAFIVSDQGVVSAGLLSNINASLQEAGISSELYLEVEPDPSFKTIDRGADCFRKSHCDVLIAVGGGSVMDTAKGIRIVAQHGQSIGDYAGVERIKSGSVIPLVAVPTTSGTGSEVTIFGVYSDWENQVKVTVNSRYMAPTLAIVDPELTLGLPKKITASTGIDALAHGIETYFSRRASPATDALATEAIATIGSSLRAAVENGHDKAARTRMSHGSLLAGMAFNNGLLGLAHAIGSALSGHCHVPHGIAIGLLLPHVIEFNAGENVQKAANIANLLGIHNGSSSSLAAQAAEAVAQLVSDIGLPTRLRDVDVSEHQLGVIALDSFKSGMMKWNPKQPSEAEVLELLKKIY</sequence>
<dbReference type="FunFam" id="3.40.50.1970:FF:000003">
    <property type="entry name" value="Alcohol dehydrogenase, iron-containing"/>
    <property type="match status" value="1"/>
</dbReference>
<dbReference type="Pfam" id="PF00465">
    <property type="entry name" value="Fe-ADH"/>
    <property type="match status" value="1"/>
</dbReference>
<comment type="caution">
    <text evidence="6">The sequence shown here is derived from an EMBL/GenBank/DDBJ whole genome shotgun (WGS) entry which is preliminary data.</text>
</comment>
<evidence type="ECO:0000256" key="1">
    <source>
        <dbReference type="ARBA" id="ARBA00007358"/>
    </source>
</evidence>
<dbReference type="InterPro" id="IPR001670">
    <property type="entry name" value="ADH_Fe/GldA"/>
</dbReference>
<evidence type="ECO:0000259" key="5">
    <source>
        <dbReference type="Pfam" id="PF25137"/>
    </source>
</evidence>